<feature type="chain" id="PRO_5017568397" description="DUF7707 domain-containing protein" evidence="1">
    <location>
        <begin position="19"/>
        <end position="185"/>
    </location>
</feature>
<gene>
    <name evidence="3" type="ORF">BP5796_00271</name>
</gene>
<accession>A0A3D8T924</accession>
<evidence type="ECO:0000256" key="1">
    <source>
        <dbReference type="SAM" id="SignalP"/>
    </source>
</evidence>
<dbReference type="Pfam" id="PF24808">
    <property type="entry name" value="DUF7707"/>
    <property type="match status" value="1"/>
</dbReference>
<feature type="domain" description="DUF7707" evidence="2">
    <location>
        <begin position="22"/>
        <end position="123"/>
    </location>
</feature>
<dbReference type="AlphaFoldDB" id="A0A3D8T924"/>
<dbReference type="Proteomes" id="UP000256328">
    <property type="component" value="Unassembled WGS sequence"/>
</dbReference>
<name>A0A3D8T924_9HELO</name>
<keyword evidence="1" id="KW-0732">Signal</keyword>
<sequence>MFAKSAVAVALLASFVVAQNSTIDPSTVSLSTRSSWCAGEISTCGTLCSGASSSNTCDPDTLNYTCTCTANSSTPGLQYYKQSMPTFICEQIYSNCISAGQNDQAAQKLCVTAEANNCGHLDPTTFVAAASSSSSSSATATATSSGSATAASTSASATASSNALAFQAPAGMAAVGAAAAFAFLL</sequence>
<evidence type="ECO:0000259" key="2">
    <source>
        <dbReference type="Pfam" id="PF24808"/>
    </source>
</evidence>
<proteinExistence type="predicted"/>
<feature type="signal peptide" evidence="1">
    <location>
        <begin position="1"/>
        <end position="18"/>
    </location>
</feature>
<keyword evidence="4" id="KW-1185">Reference proteome</keyword>
<dbReference type="InterPro" id="IPR056124">
    <property type="entry name" value="DUF7707"/>
</dbReference>
<protein>
    <recommendedName>
        <fullName evidence="2">DUF7707 domain-containing protein</fullName>
    </recommendedName>
</protein>
<evidence type="ECO:0000313" key="3">
    <source>
        <dbReference type="EMBL" id="RDW94508.1"/>
    </source>
</evidence>
<comment type="caution">
    <text evidence="3">The sequence shown here is derived from an EMBL/GenBank/DDBJ whole genome shotgun (WGS) entry which is preliminary data.</text>
</comment>
<reference evidence="3 4" key="1">
    <citation type="journal article" date="2018" name="IMA Fungus">
        <title>IMA Genome-F 9: Draft genome sequence of Annulohypoxylon stygium, Aspergillus mulundensis, Berkeleyomyces basicola (syn. Thielaviopsis basicola), Ceratocystis smalleyi, two Cercospora beticola strains, Coleophoma cylindrospora, Fusarium fracticaudum, Phialophora cf. hyalina, and Morchella septimelata.</title>
        <authorList>
            <person name="Wingfield B.D."/>
            <person name="Bills G.F."/>
            <person name="Dong Y."/>
            <person name="Huang W."/>
            <person name="Nel W.J."/>
            <person name="Swalarsk-Parry B.S."/>
            <person name="Vaghefi N."/>
            <person name="Wilken P.M."/>
            <person name="An Z."/>
            <person name="de Beer Z.W."/>
            <person name="De Vos L."/>
            <person name="Chen L."/>
            <person name="Duong T.A."/>
            <person name="Gao Y."/>
            <person name="Hammerbacher A."/>
            <person name="Kikkert J.R."/>
            <person name="Li Y."/>
            <person name="Li H."/>
            <person name="Li K."/>
            <person name="Li Q."/>
            <person name="Liu X."/>
            <person name="Ma X."/>
            <person name="Naidoo K."/>
            <person name="Pethybridge S.J."/>
            <person name="Sun J."/>
            <person name="Steenkamp E.T."/>
            <person name="van der Nest M.A."/>
            <person name="van Wyk S."/>
            <person name="Wingfield M.J."/>
            <person name="Xiong C."/>
            <person name="Yue Q."/>
            <person name="Zhang X."/>
        </authorList>
    </citation>
    <scope>NUCLEOTIDE SEQUENCE [LARGE SCALE GENOMIC DNA]</scope>
    <source>
        <strain evidence="3 4">BP5796</strain>
    </source>
</reference>
<dbReference type="EMBL" id="PDLN01000001">
    <property type="protein sequence ID" value="RDW94508.1"/>
    <property type="molecule type" value="Genomic_DNA"/>
</dbReference>
<organism evidence="3 4">
    <name type="scientific">Coleophoma crateriformis</name>
    <dbReference type="NCBI Taxonomy" id="565419"/>
    <lineage>
        <taxon>Eukaryota</taxon>
        <taxon>Fungi</taxon>
        <taxon>Dikarya</taxon>
        <taxon>Ascomycota</taxon>
        <taxon>Pezizomycotina</taxon>
        <taxon>Leotiomycetes</taxon>
        <taxon>Helotiales</taxon>
        <taxon>Dermateaceae</taxon>
        <taxon>Coleophoma</taxon>
    </lineage>
</organism>
<evidence type="ECO:0000313" key="4">
    <source>
        <dbReference type="Proteomes" id="UP000256328"/>
    </source>
</evidence>
<dbReference type="OrthoDB" id="2121879at2759"/>
<dbReference type="PANTHER" id="PTHR38118:SF3">
    <property type="entry name" value="ANCHORED CELL WALL PROTEIN 11"/>
    <property type="match status" value="1"/>
</dbReference>
<dbReference type="PANTHER" id="PTHR38118">
    <property type="entry name" value="ANCHORED CELL WALL PROTEIN 11-RELATED"/>
    <property type="match status" value="1"/>
</dbReference>